<proteinExistence type="inferred from homology"/>
<keyword evidence="9" id="KW-1185">Reference proteome</keyword>
<organism evidence="8 9">
    <name type="scientific">Kistimonas scapharcae</name>
    <dbReference type="NCBI Taxonomy" id="1036133"/>
    <lineage>
        <taxon>Bacteria</taxon>
        <taxon>Pseudomonadati</taxon>
        <taxon>Pseudomonadota</taxon>
        <taxon>Gammaproteobacteria</taxon>
        <taxon>Oceanospirillales</taxon>
        <taxon>Endozoicomonadaceae</taxon>
        <taxon>Kistimonas</taxon>
    </lineage>
</organism>
<keyword evidence="2" id="KW-0813">Transport</keyword>
<evidence type="ECO:0000256" key="2">
    <source>
        <dbReference type="ARBA" id="ARBA00022448"/>
    </source>
</evidence>
<protein>
    <recommendedName>
        <fullName evidence="6">Rubredoxin</fullName>
    </recommendedName>
</protein>
<dbReference type="Proteomes" id="UP001500604">
    <property type="component" value="Unassembled WGS sequence"/>
</dbReference>
<dbReference type="PANTHER" id="PTHR47627:SF1">
    <property type="entry name" value="RUBREDOXIN-1-RELATED"/>
    <property type="match status" value="1"/>
</dbReference>
<evidence type="ECO:0000313" key="8">
    <source>
        <dbReference type="EMBL" id="GAA4649428.1"/>
    </source>
</evidence>
<feature type="domain" description="Rubredoxin-like" evidence="7">
    <location>
        <begin position="9"/>
        <end position="60"/>
    </location>
</feature>
<dbReference type="PANTHER" id="PTHR47627">
    <property type="entry name" value="RUBREDOXIN"/>
    <property type="match status" value="1"/>
</dbReference>
<evidence type="ECO:0000313" key="9">
    <source>
        <dbReference type="Proteomes" id="UP001500604"/>
    </source>
</evidence>
<accession>A0ABP8UZP5</accession>
<gene>
    <name evidence="8" type="ORF">GCM10023116_17020</name>
</gene>
<dbReference type="InterPro" id="IPR050526">
    <property type="entry name" value="Rubredoxin_ET"/>
</dbReference>
<dbReference type="PRINTS" id="PR00163">
    <property type="entry name" value="RUBREDOXIN"/>
</dbReference>
<comment type="cofactor">
    <cofactor evidence="1 6">
        <name>Fe(3+)</name>
        <dbReference type="ChEBI" id="CHEBI:29034"/>
    </cofactor>
</comment>
<name>A0ABP8UZP5_9GAMM</name>
<dbReference type="EMBL" id="BAABFL010000133">
    <property type="protein sequence ID" value="GAA4649428.1"/>
    <property type="molecule type" value="Genomic_DNA"/>
</dbReference>
<evidence type="ECO:0000256" key="1">
    <source>
        <dbReference type="ARBA" id="ARBA00001965"/>
    </source>
</evidence>
<evidence type="ECO:0000256" key="5">
    <source>
        <dbReference type="ARBA" id="ARBA00023004"/>
    </source>
</evidence>
<dbReference type="InterPro" id="IPR024934">
    <property type="entry name" value="Rubredoxin-like_dom"/>
</dbReference>
<evidence type="ECO:0000256" key="3">
    <source>
        <dbReference type="ARBA" id="ARBA00022723"/>
    </source>
</evidence>
<comment type="similarity">
    <text evidence="6">Belongs to the rubredoxin family.</text>
</comment>
<dbReference type="RefSeq" id="WP_345195271.1">
    <property type="nucleotide sequence ID" value="NZ_BAABFL010000133.1"/>
</dbReference>
<dbReference type="SUPFAM" id="SSF57802">
    <property type="entry name" value="Rubredoxin-like"/>
    <property type="match status" value="1"/>
</dbReference>
<dbReference type="CDD" id="cd00730">
    <property type="entry name" value="rubredoxin"/>
    <property type="match status" value="1"/>
</dbReference>
<evidence type="ECO:0000256" key="4">
    <source>
        <dbReference type="ARBA" id="ARBA00022982"/>
    </source>
</evidence>
<dbReference type="Gene3D" id="2.20.28.10">
    <property type="match status" value="1"/>
</dbReference>
<dbReference type="InterPro" id="IPR024935">
    <property type="entry name" value="Rubredoxin_dom"/>
</dbReference>
<keyword evidence="3 6" id="KW-0479">Metal-binding</keyword>
<evidence type="ECO:0000259" key="7">
    <source>
        <dbReference type="PROSITE" id="PS50903"/>
    </source>
</evidence>
<sequence length="60" mass="6932">MSEKQTDEMQSMRCRVCSWIYDPKLGEPNQGVMPRTSWEAVPDTFLCPECFLGKSEFDPV</sequence>
<keyword evidence="4 6" id="KW-0249">Electron transport</keyword>
<dbReference type="PROSITE" id="PS50903">
    <property type="entry name" value="RUBREDOXIN_LIKE"/>
    <property type="match status" value="1"/>
</dbReference>
<keyword evidence="5 6" id="KW-0408">Iron</keyword>
<comment type="caution">
    <text evidence="8">The sequence shown here is derived from an EMBL/GenBank/DDBJ whole genome shotgun (WGS) entry which is preliminary data.</text>
</comment>
<reference evidence="9" key="1">
    <citation type="journal article" date="2019" name="Int. J. Syst. Evol. Microbiol.">
        <title>The Global Catalogue of Microorganisms (GCM) 10K type strain sequencing project: providing services to taxonomists for standard genome sequencing and annotation.</title>
        <authorList>
            <consortium name="The Broad Institute Genomics Platform"/>
            <consortium name="The Broad Institute Genome Sequencing Center for Infectious Disease"/>
            <person name="Wu L."/>
            <person name="Ma J."/>
        </authorList>
    </citation>
    <scope>NUCLEOTIDE SEQUENCE [LARGE SCALE GENOMIC DNA]</scope>
    <source>
        <strain evidence="9">JCM 17805</strain>
    </source>
</reference>
<evidence type="ECO:0000256" key="6">
    <source>
        <dbReference type="RuleBase" id="RU003820"/>
    </source>
</evidence>
<dbReference type="Pfam" id="PF00301">
    <property type="entry name" value="Rubredoxin"/>
    <property type="match status" value="1"/>
</dbReference>